<evidence type="ECO:0000256" key="2">
    <source>
        <dbReference type="ARBA" id="ARBA00022552"/>
    </source>
</evidence>
<comment type="caution">
    <text evidence="6">Lacks conserved residue(s) required for the propagation of feature annotation.</text>
</comment>
<dbReference type="GO" id="GO:0005829">
    <property type="term" value="C:cytosol"/>
    <property type="evidence" value="ECO:0007669"/>
    <property type="project" value="TreeGrafter"/>
</dbReference>
<dbReference type="AlphaFoldDB" id="A0A5A9XAI5"/>
<dbReference type="Proteomes" id="UP000324298">
    <property type="component" value="Unassembled WGS sequence"/>
</dbReference>
<comment type="caution">
    <text evidence="7">The sequence shown here is derived from an EMBL/GenBank/DDBJ whole genome shotgun (WGS) entry which is preliminary data.</text>
</comment>
<comment type="subcellular location">
    <subcellularLocation>
        <location evidence="6">Cytoplasm</location>
    </subcellularLocation>
</comment>
<dbReference type="PIRSF" id="PIRSF003078">
    <property type="entry name" value="GidB"/>
    <property type="match status" value="1"/>
</dbReference>
<proteinExistence type="inferred from homology"/>
<evidence type="ECO:0000256" key="3">
    <source>
        <dbReference type="ARBA" id="ARBA00022603"/>
    </source>
</evidence>
<accession>A0A5A9XAI5</accession>
<evidence type="ECO:0000313" key="7">
    <source>
        <dbReference type="EMBL" id="KAA0889874.1"/>
    </source>
</evidence>
<evidence type="ECO:0000256" key="6">
    <source>
        <dbReference type="HAMAP-Rule" id="MF_00074"/>
    </source>
</evidence>
<dbReference type="InterPro" id="IPR003682">
    <property type="entry name" value="rRNA_ssu_MeTfrase_G"/>
</dbReference>
<reference evidence="7 8" key="1">
    <citation type="submission" date="2019-04" db="EMBL/GenBank/DDBJ databases">
        <title>Geobacter ruber sp. nov., ferric-reducing bacteria isolated from paddy soil.</title>
        <authorList>
            <person name="Xu Z."/>
            <person name="Masuda Y."/>
            <person name="Itoh H."/>
            <person name="Senoo K."/>
        </authorList>
    </citation>
    <scope>NUCLEOTIDE SEQUENCE [LARGE SCALE GENOMIC DNA]</scope>
    <source>
        <strain evidence="7 8">Red88</strain>
    </source>
</reference>
<sequence>MGLEISEESIRAFELFADQLKKWNRKINLTAIISDEEIAVKHIIDALIFAGCVRDDERVLDIGSGAGVPAIPLKIVKPSVPVTSVDAVGKKILFQRHVARLLKFDGFEAIHGRVEELCGTRSHGFDLITSRAFSRLEQFVGLAAPLLSGTGRLIAMKGPGVADEIKADEERLATLGFEIVSVTPYRLPLSKGERNLIEIILRKAA</sequence>
<dbReference type="OrthoDB" id="9808773at2"/>
<dbReference type="NCBIfam" id="TIGR00138">
    <property type="entry name" value="rsmG_gidB"/>
    <property type="match status" value="1"/>
</dbReference>
<dbReference type="PANTHER" id="PTHR31760:SF0">
    <property type="entry name" value="S-ADENOSYL-L-METHIONINE-DEPENDENT METHYLTRANSFERASES SUPERFAMILY PROTEIN"/>
    <property type="match status" value="1"/>
</dbReference>
<dbReference type="Gene3D" id="3.40.50.150">
    <property type="entry name" value="Vaccinia Virus protein VP39"/>
    <property type="match status" value="1"/>
</dbReference>
<evidence type="ECO:0000256" key="5">
    <source>
        <dbReference type="ARBA" id="ARBA00022691"/>
    </source>
</evidence>
<name>A0A5A9XAI5_9BACT</name>
<evidence type="ECO:0000256" key="4">
    <source>
        <dbReference type="ARBA" id="ARBA00022679"/>
    </source>
</evidence>
<gene>
    <name evidence="6 7" type="primary">rsmG</name>
    <name evidence="7" type="ORF">ET418_13150</name>
</gene>
<evidence type="ECO:0000313" key="8">
    <source>
        <dbReference type="Proteomes" id="UP000324298"/>
    </source>
</evidence>
<feature type="binding site" evidence="6">
    <location>
        <begin position="114"/>
        <end position="115"/>
    </location>
    <ligand>
        <name>S-adenosyl-L-methionine</name>
        <dbReference type="ChEBI" id="CHEBI:59789"/>
    </ligand>
</feature>
<comment type="function">
    <text evidence="6">Specifically methylates the N7 position of a guanine in 16S rRNA.</text>
</comment>
<keyword evidence="3 6" id="KW-0489">Methyltransferase</keyword>
<feature type="binding site" evidence="6">
    <location>
        <position position="131"/>
    </location>
    <ligand>
        <name>S-adenosyl-L-methionine</name>
        <dbReference type="ChEBI" id="CHEBI:59789"/>
    </ligand>
</feature>
<keyword evidence="8" id="KW-1185">Reference proteome</keyword>
<comment type="similarity">
    <text evidence="6">Belongs to the methyltransferase superfamily. RNA methyltransferase RsmG family.</text>
</comment>
<protein>
    <recommendedName>
        <fullName evidence="6">Ribosomal RNA small subunit methyltransferase G</fullName>
        <ecNumber evidence="6">2.1.1.-</ecNumber>
    </recommendedName>
    <alternativeName>
        <fullName evidence="6">16S rRNA 7-methylguanosine methyltransferase</fullName>
        <shortName evidence="6">16S rRNA m7G methyltransferase</shortName>
    </alternativeName>
</protein>
<organism evidence="7 8">
    <name type="scientific">Oryzomonas rubra</name>
    <dbReference type="NCBI Taxonomy" id="2509454"/>
    <lineage>
        <taxon>Bacteria</taxon>
        <taxon>Pseudomonadati</taxon>
        <taxon>Thermodesulfobacteriota</taxon>
        <taxon>Desulfuromonadia</taxon>
        <taxon>Geobacterales</taxon>
        <taxon>Geobacteraceae</taxon>
        <taxon>Oryzomonas</taxon>
    </lineage>
</organism>
<keyword evidence="2 6" id="KW-0698">rRNA processing</keyword>
<dbReference type="EC" id="2.1.1.-" evidence="6"/>
<dbReference type="EMBL" id="SRSD01000008">
    <property type="protein sequence ID" value="KAA0889874.1"/>
    <property type="molecule type" value="Genomic_DNA"/>
</dbReference>
<feature type="binding site" evidence="6">
    <location>
        <position position="63"/>
    </location>
    <ligand>
        <name>S-adenosyl-L-methionine</name>
        <dbReference type="ChEBI" id="CHEBI:59789"/>
    </ligand>
</feature>
<dbReference type="CDD" id="cd02440">
    <property type="entry name" value="AdoMet_MTases"/>
    <property type="match status" value="1"/>
</dbReference>
<dbReference type="HAMAP" id="MF_00074">
    <property type="entry name" value="16SrRNA_methyltr_G"/>
    <property type="match status" value="1"/>
</dbReference>
<evidence type="ECO:0000256" key="1">
    <source>
        <dbReference type="ARBA" id="ARBA00022490"/>
    </source>
</evidence>
<dbReference type="SUPFAM" id="SSF53335">
    <property type="entry name" value="S-adenosyl-L-methionine-dependent methyltransferases"/>
    <property type="match status" value="1"/>
</dbReference>
<keyword evidence="4 6" id="KW-0808">Transferase</keyword>
<dbReference type="InterPro" id="IPR029063">
    <property type="entry name" value="SAM-dependent_MTases_sf"/>
</dbReference>
<keyword evidence="5 6" id="KW-0949">S-adenosyl-L-methionine</keyword>
<dbReference type="Pfam" id="PF02527">
    <property type="entry name" value="GidB"/>
    <property type="match status" value="1"/>
</dbReference>
<keyword evidence="1 6" id="KW-0963">Cytoplasm</keyword>
<dbReference type="GO" id="GO:0070043">
    <property type="term" value="F:rRNA (guanine-N7-)-methyltransferase activity"/>
    <property type="evidence" value="ECO:0007669"/>
    <property type="project" value="UniProtKB-UniRule"/>
</dbReference>
<dbReference type="PANTHER" id="PTHR31760">
    <property type="entry name" value="S-ADENOSYL-L-METHIONINE-DEPENDENT METHYLTRANSFERASES SUPERFAMILY PROTEIN"/>
    <property type="match status" value="1"/>
</dbReference>